<keyword evidence="5 8" id="KW-0658">Purine biosynthesis</keyword>
<evidence type="ECO:0000313" key="11">
    <source>
        <dbReference type="Proteomes" id="UP000648239"/>
    </source>
</evidence>
<dbReference type="SUPFAM" id="SSF56104">
    <property type="entry name" value="SAICAR synthase-like"/>
    <property type="match status" value="1"/>
</dbReference>
<reference evidence="10 11" key="1">
    <citation type="submission" date="2020-08" db="EMBL/GenBank/DDBJ databases">
        <title>Acidobacteriota in marine sediments use diverse sulfur dissimilation pathways.</title>
        <authorList>
            <person name="Wasmund K."/>
        </authorList>
    </citation>
    <scope>NUCLEOTIDE SEQUENCE [LARGE SCALE GENOMIC DNA]</scope>
    <source>
        <strain evidence="10">MAG AM4</strain>
    </source>
</reference>
<sequence length="298" mass="33821">MSTVKAIYQTELEGVPLVSRGKVRDIYDLGEHLLIVATDRLSAFDYILPNPIPDKGKVLNQIAEFWFLRSERICLHHVIETDVEHFPEVLKPYADQLRGRSTLAQKLDMLPVECVARGYLAGSGWKEYQESRTVCGIALPDGLKESDKLPEPIFTPATKAEEGHDINIPFEEVERMIGKDRAAEVRDMTLNLYQAGSEYAASRGILIADTKFEFGYDGDQLIIADEMLTPDSSRFWPADKYEPGKGQPSFDKQFVRDYLLSIGWDKQPPVPELPDEIVQGARERYLEIFRILTGRDIV</sequence>
<evidence type="ECO:0000313" key="10">
    <source>
        <dbReference type="EMBL" id="MBD3869440.1"/>
    </source>
</evidence>
<dbReference type="PANTHER" id="PTHR43700">
    <property type="entry name" value="PHOSPHORIBOSYLAMINOIMIDAZOLE-SUCCINOCARBOXAMIDE SYNTHASE"/>
    <property type="match status" value="1"/>
</dbReference>
<name>A0A8J6Y8W4_9BACT</name>
<dbReference type="CDD" id="cd01414">
    <property type="entry name" value="SAICAR_synt_Sc"/>
    <property type="match status" value="1"/>
</dbReference>
<protein>
    <recommendedName>
        <fullName evidence="8">Phosphoribosylaminoimidazole-succinocarboxamide synthase</fullName>
        <ecNumber evidence="8">6.3.2.6</ecNumber>
    </recommendedName>
    <alternativeName>
        <fullName evidence="8">SAICAR synthetase</fullName>
    </alternativeName>
</protein>
<dbReference type="NCBIfam" id="TIGR00081">
    <property type="entry name" value="purC"/>
    <property type="match status" value="1"/>
</dbReference>
<evidence type="ECO:0000256" key="8">
    <source>
        <dbReference type="HAMAP-Rule" id="MF_00137"/>
    </source>
</evidence>
<dbReference type="Proteomes" id="UP000648239">
    <property type="component" value="Unassembled WGS sequence"/>
</dbReference>
<keyword evidence="4 8" id="KW-0547">Nucleotide-binding</keyword>
<comment type="pathway">
    <text evidence="1 8">Purine metabolism; IMP biosynthesis via de novo pathway; 5-amino-1-(5-phospho-D-ribosyl)imidazole-4-carboxamide from 5-amino-1-(5-phospho-D-ribosyl)imidazole-4-carboxylate: step 1/2.</text>
</comment>
<dbReference type="FunFam" id="3.30.470.20:FF:000015">
    <property type="entry name" value="Phosphoribosylaminoimidazole-succinocarboxamide synthase"/>
    <property type="match status" value="1"/>
</dbReference>
<keyword evidence="6 8" id="KW-0067">ATP-binding</keyword>
<evidence type="ECO:0000256" key="3">
    <source>
        <dbReference type="ARBA" id="ARBA00022598"/>
    </source>
</evidence>
<dbReference type="AlphaFoldDB" id="A0A8J6Y8W4"/>
<keyword evidence="3 8" id="KW-0436">Ligase</keyword>
<dbReference type="EC" id="6.3.2.6" evidence="8"/>
<comment type="caution">
    <text evidence="10">The sequence shown here is derived from an EMBL/GenBank/DDBJ whole genome shotgun (WGS) entry which is preliminary data.</text>
</comment>
<dbReference type="GO" id="GO:0004639">
    <property type="term" value="F:phosphoribosylaminoimidazolesuccinocarboxamide synthase activity"/>
    <property type="evidence" value="ECO:0007669"/>
    <property type="project" value="UniProtKB-UniRule"/>
</dbReference>
<dbReference type="Pfam" id="PF01259">
    <property type="entry name" value="SAICAR_synt"/>
    <property type="match status" value="1"/>
</dbReference>
<dbReference type="PROSITE" id="PS01057">
    <property type="entry name" value="SAICAR_SYNTHETASE_1"/>
    <property type="match status" value="1"/>
</dbReference>
<dbReference type="EMBL" id="JACXWD010000089">
    <property type="protein sequence ID" value="MBD3869440.1"/>
    <property type="molecule type" value="Genomic_DNA"/>
</dbReference>
<dbReference type="NCBIfam" id="NF010568">
    <property type="entry name" value="PRK13961.1"/>
    <property type="match status" value="1"/>
</dbReference>
<evidence type="ECO:0000259" key="9">
    <source>
        <dbReference type="Pfam" id="PF01259"/>
    </source>
</evidence>
<gene>
    <name evidence="8" type="primary">purC</name>
    <name evidence="10" type="ORF">IFK94_15065</name>
</gene>
<dbReference type="PROSITE" id="PS01058">
    <property type="entry name" value="SAICAR_SYNTHETASE_2"/>
    <property type="match status" value="1"/>
</dbReference>
<dbReference type="UniPathway" id="UPA00074">
    <property type="reaction ID" value="UER00131"/>
</dbReference>
<organism evidence="10 11">
    <name type="scientific">Candidatus Polarisedimenticola svalbardensis</name>
    <dbReference type="NCBI Taxonomy" id="2886004"/>
    <lineage>
        <taxon>Bacteria</taxon>
        <taxon>Pseudomonadati</taxon>
        <taxon>Acidobacteriota</taxon>
        <taxon>Candidatus Polarisedimenticolia</taxon>
        <taxon>Candidatus Polarisedimenticolales</taxon>
        <taxon>Candidatus Polarisedimenticolaceae</taxon>
        <taxon>Candidatus Polarisedimenticola</taxon>
    </lineage>
</organism>
<evidence type="ECO:0000256" key="6">
    <source>
        <dbReference type="ARBA" id="ARBA00022840"/>
    </source>
</evidence>
<dbReference type="Gene3D" id="3.30.200.20">
    <property type="entry name" value="Phosphorylase Kinase, domain 1"/>
    <property type="match status" value="1"/>
</dbReference>
<dbReference type="GO" id="GO:0005737">
    <property type="term" value="C:cytoplasm"/>
    <property type="evidence" value="ECO:0007669"/>
    <property type="project" value="TreeGrafter"/>
</dbReference>
<dbReference type="InterPro" id="IPR018236">
    <property type="entry name" value="SAICAR_synthetase_CS"/>
</dbReference>
<evidence type="ECO:0000256" key="1">
    <source>
        <dbReference type="ARBA" id="ARBA00004672"/>
    </source>
</evidence>
<proteinExistence type="inferred from homology"/>
<accession>A0A8J6Y8W4</accession>
<dbReference type="Gene3D" id="3.30.470.20">
    <property type="entry name" value="ATP-grasp fold, B domain"/>
    <property type="match status" value="1"/>
</dbReference>
<dbReference type="HAMAP" id="MF_00137">
    <property type="entry name" value="SAICAR_synth"/>
    <property type="match status" value="1"/>
</dbReference>
<feature type="domain" description="SAICAR synthetase/ADE2 N-terminal" evidence="9">
    <location>
        <begin position="18"/>
        <end position="267"/>
    </location>
</feature>
<comment type="catalytic activity">
    <reaction evidence="7 8">
        <text>5-amino-1-(5-phospho-D-ribosyl)imidazole-4-carboxylate + L-aspartate + ATP = (2S)-2-[5-amino-1-(5-phospho-beta-D-ribosyl)imidazole-4-carboxamido]succinate + ADP + phosphate + 2 H(+)</text>
        <dbReference type="Rhea" id="RHEA:22628"/>
        <dbReference type="ChEBI" id="CHEBI:15378"/>
        <dbReference type="ChEBI" id="CHEBI:29991"/>
        <dbReference type="ChEBI" id="CHEBI:30616"/>
        <dbReference type="ChEBI" id="CHEBI:43474"/>
        <dbReference type="ChEBI" id="CHEBI:58443"/>
        <dbReference type="ChEBI" id="CHEBI:77657"/>
        <dbReference type="ChEBI" id="CHEBI:456216"/>
        <dbReference type="EC" id="6.3.2.6"/>
    </reaction>
</comment>
<dbReference type="InterPro" id="IPR001636">
    <property type="entry name" value="SAICAR_synth"/>
</dbReference>
<dbReference type="InterPro" id="IPR028923">
    <property type="entry name" value="SAICAR_synt/ADE2_N"/>
</dbReference>
<evidence type="ECO:0000256" key="7">
    <source>
        <dbReference type="ARBA" id="ARBA00048475"/>
    </source>
</evidence>
<dbReference type="PANTHER" id="PTHR43700:SF1">
    <property type="entry name" value="PHOSPHORIBOSYLAMINOIMIDAZOLE-SUCCINOCARBOXAMIDE SYNTHASE"/>
    <property type="match status" value="1"/>
</dbReference>
<dbReference type="GO" id="GO:0005524">
    <property type="term" value="F:ATP binding"/>
    <property type="evidence" value="ECO:0007669"/>
    <property type="project" value="UniProtKB-KW"/>
</dbReference>
<evidence type="ECO:0000256" key="2">
    <source>
        <dbReference type="ARBA" id="ARBA00010190"/>
    </source>
</evidence>
<comment type="similarity">
    <text evidence="2 8">Belongs to the SAICAR synthetase family.</text>
</comment>
<evidence type="ECO:0000256" key="5">
    <source>
        <dbReference type="ARBA" id="ARBA00022755"/>
    </source>
</evidence>
<evidence type="ECO:0000256" key="4">
    <source>
        <dbReference type="ARBA" id="ARBA00022741"/>
    </source>
</evidence>
<dbReference type="GO" id="GO:0006189">
    <property type="term" value="P:'de novo' IMP biosynthetic process"/>
    <property type="evidence" value="ECO:0007669"/>
    <property type="project" value="UniProtKB-UniRule"/>
</dbReference>